<dbReference type="InterPro" id="IPR006685">
    <property type="entry name" value="MscS_channel_2nd"/>
</dbReference>
<dbReference type="PANTHER" id="PTHR30566">
    <property type="entry name" value="YNAI-RELATED MECHANOSENSITIVE ION CHANNEL"/>
    <property type="match status" value="1"/>
</dbReference>
<dbReference type="InterPro" id="IPR049142">
    <property type="entry name" value="MS_channel_1st"/>
</dbReference>
<organism evidence="11 12">
    <name type="scientific">Thalassobacterium maritimum</name>
    <dbReference type="NCBI Taxonomy" id="3041265"/>
    <lineage>
        <taxon>Bacteria</taxon>
        <taxon>Pseudomonadati</taxon>
        <taxon>Verrucomicrobiota</taxon>
        <taxon>Opitutia</taxon>
        <taxon>Puniceicoccales</taxon>
        <taxon>Coraliomargaritaceae</taxon>
        <taxon>Thalassobacterium</taxon>
    </lineage>
</organism>
<dbReference type="InterPro" id="IPR049278">
    <property type="entry name" value="MS_channel_C"/>
</dbReference>
<dbReference type="EMBL" id="JARXHW010000002">
    <property type="protein sequence ID" value="MDQ8206111.1"/>
    <property type="molecule type" value="Genomic_DNA"/>
</dbReference>
<feature type="transmembrane region" description="Helical" evidence="7">
    <location>
        <begin position="131"/>
        <end position="156"/>
    </location>
</feature>
<feature type="transmembrane region" description="Helical" evidence="7">
    <location>
        <begin position="163"/>
        <end position="181"/>
    </location>
</feature>
<evidence type="ECO:0000313" key="11">
    <source>
        <dbReference type="EMBL" id="MDQ8206111.1"/>
    </source>
</evidence>
<feature type="transmembrane region" description="Helical" evidence="7">
    <location>
        <begin position="93"/>
        <end position="111"/>
    </location>
</feature>
<comment type="caution">
    <text evidence="11">The sequence shown here is derived from an EMBL/GenBank/DDBJ whole genome shotgun (WGS) entry which is preliminary data.</text>
</comment>
<dbReference type="SUPFAM" id="SSF82861">
    <property type="entry name" value="Mechanosensitive channel protein MscS (YggB), transmembrane region"/>
    <property type="match status" value="1"/>
</dbReference>
<evidence type="ECO:0000256" key="4">
    <source>
        <dbReference type="ARBA" id="ARBA00022692"/>
    </source>
</evidence>
<dbReference type="SUPFAM" id="SSF82689">
    <property type="entry name" value="Mechanosensitive channel protein MscS (YggB), C-terminal domain"/>
    <property type="match status" value="1"/>
</dbReference>
<dbReference type="Pfam" id="PF00924">
    <property type="entry name" value="MS_channel_2nd"/>
    <property type="match status" value="1"/>
</dbReference>
<dbReference type="Gene3D" id="3.30.70.100">
    <property type="match status" value="1"/>
</dbReference>
<dbReference type="RefSeq" id="WP_308948104.1">
    <property type="nucleotide sequence ID" value="NZ_JARXHW010000002.1"/>
</dbReference>
<dbReference type="InterPro" id="IPR023408">
    <property type="entry name" value="MscS_beta-dom_sf"/>
</dbReference>
<dbReference type="Pfam" id="PF21088">
    <property type="entry name" value="MS_channel_1st"/>
    <property type="match status" value="1"/>
</dbReference>
<evidence type="ECO:0000256" key="3">
    <source>
        <dbReference type="ARBA" id="ARBA00022475"/>
    </source>
</evidence>
<comment type="subcellular location">
    <subcellularLocation>
        <location evidence="1">Cell membrane</location>
        <topology evidence="1">Multi-pass membrane protein</topology>
    </subcellularLocation>
</comment>
<evidence type="ECO:0000256" key="7">
    <source>
        <dbReference type="SAM" id="Phobius"/>
    </source>
</evidence>
<keyword evidence="6 7" id="KW-0472">Membrane</keyword>
<feature type="transmembrane region" description="Helical" evidence="7">
    <location>
        <begin position="20"/>
        <end position="42"/>
    </location>
</feature>
<keyword evidence="5 7" id="KW-1133">Transmembrane helix</keyword>
<dbReference type="Proteomes" id="UP001225316">
    <property type="component" value="Unassembled WGS sequence"/>
</dbReference>
<keyword evidence="3" id="KW-1003">Cell membrane</keyword>
<dbReference type="InterPro" id="IPR011014">
    <property type="entry name" value="MscS_channel_TM-2"/>
</dbReference>
<evidence type="ECO:0000256" key="5">
    <source>
        <dbReference type="ARBA" id="ARBA00022989"/>
    </source>
</evidence>
<reference evidence="11 12" key="1">
    <citation type="submission" date="2023-04" db="EMBL/GenBank/DDBJ databases">
        <title>A novel bacteria isolated from coastal sediment.</title>
        <authorList>
            <person name="Liu X.-J."/>
            <person name="Du Z.-J."/>
        </authorList>
    </citation>
    <scope>NUCLEOTIDE SEQUENCE [LARGE SCALE GENOMIC DNA]</scope>
    <source>
        <strain evidence="11 12">SDUM461003</strain>
    </source>
</reference>
<evidence type="ECO:0000313" key="12">
    <source>
        <dbReference type="Proteomes" id="UP001225316"/>
    </source>
</evidence>
<accession>A0ABU1APM2</accession>
<dbReference type="PANTHER" id="PTHR30566:SF25">
    <property type="entry name" value="INNER MEMBRANE PROTEIN"/>
    <property type="match status" value="1"/>
</dbReference>
<dbReference type="InterPro" id="IPR011066">
    <property type="entry name" value="MscS_channel_C_sf"/>
</dbReference>
<name>A0ABU1APM2_9BACT</name>
<dbReference type="Pfam" id="PF21082">
    <property type="entry name" value="MS_channel_3rd"/>
    <property type="match status" value="1"/>
</dbReference>
<evidence type="ECO:0000256" key="6">
    <source>
        <dbReference type="ARBA" id="ARBA00023136"/>
    </source>
</evidence>
<dbReference type="InterPro" id="IPR010920">
    <property type="entry name" value="LSM_dom_sf"/>
</dbReference>
<feature type="domain" description="Mechanosensitive ion channel MscS" evidence="8">
    <location>
        <begin position="183"/>
        <end position="250"/>
    </location>
</feature>
<gene>
    <name evidence="11" type="ORF">QEH52_01220</name>
</gene>
<evidence type="ECO:0000259" key="10">
    <source>
        <dbReference type="Pfam" id="PF21088"/>
    </source>
</evidence>
<proteinExistence type="inferred from homology"/>
<feature type="domain" description="Mechanosensitive ion channel transmembrane helices 2/3" evidence="10">
    <location>
        <begin position="142"/>
        <end position="182"/>
    </location>
</feature>
<evidence type="ECO:0000256" key="2">
    <source>
        <dbReference type="ARBA" id="ARBA00008017"/>
    </source>
</evidence>
<keyword evidence="4 7" id="KW-0812">Transmembrane</keyword>
<dbReference type="Gene3D" id="2.30.30.60">
    <property type="match status" value="1"/>
</dbReference>
<protein>
    <submittedName>
        <fullName evidence="11">Mechanosensitive ion channel family protein</fullName>
    </submittedName>
</protein>
<evidence type="ECO:0000259" key="8">
    <source>
        <dbReference type="Pfam" id="PF00924"/>
    </source>
</evidence>
<comment type="similarity">
    <text evidence="2">Belongs to the MscS (TC 1.A.23) family.</text>
</comment>
<evidence type="ECO:0000259" key="9">
    <source>
        <dbReference type="Pfam" id="PF21082"/>
    </source>
</evidence>
<dbReference type="Gene3D" id="1.10.287.1260">
    <property type="match status" value="1"/>
</dbReference>
<dbReference type="SUPFAM" id="SSF50182">
    <property type="entry name" value="Sm-like ribonucleoproteins"/>
    <property type="match status" value="1"/>
</dbReference>
<evidence type="ECO:0000256" key="1">
    <source>
        <dbReference type="ARBA" id="ARBA00004651"/>
    </source>
</evidence>
<keyword evidence="12" id="KW-1185">Reference proteome</keyword>
<sequence length="365" mass="40729">MTVWLDKIYHIEIAGNGLDHWIYALGTIFVLFLSLKLLFGVLKRRISSLSKRTSTIADDLLASALESTKSFVLFTAAVWGGARFLDSGEFDTYLDFALLIAVVLQAAIWANRMVSTYITFYTDARRDENPGAVSVVQGVSFLVRLIIWSVALLLVVDNLGYDVTALFAGLGIGGIAVALALQNILGDLFASLSIVLDKPFVIGDFIIVGDLMGVVEKIGLKTTRLRSLSGEQLIFSNTDLLSSRVRNYKRMQERRVPFEFGVIYQTTPDQLEAIPAMVKSIVESVEGLRFDRAHFKSFGASSYDFEVVYYINTPDFNAYMDAQQKINLALCRQFAERGIDFAYPTRTIFINREEEANIPGEMAEQ</sequence>
<feature type="domain" description="Mechanosensitive ion channel MscS C-terminal" evidence="9">
    <location>
        <begin position="258"/>
        <end position="341"/>
    </location>
</feature>